<proteinExistence type="predicted"/>
<dbReference type="SUPFAM" id="SSF56059">
    <property type="entry name" value="Glutathione synthetase ATP-binding domain-like"/>
    <property type="match status" value="1"/>
</dbReference>
<sequence>MLEAYSQCALRKNQTRSEDVSGHDDKTDPIKLFHDLRQLFDPDLPLHLLKGEEPGMDIHLFIHEFSKQFGTKPRIIHPADLRLLHDPSHPSGYRLFCKTEKQENAVVSEKQAVANDPCHDESVEEVHQIGLELHQHELAALTPEMQRQISLLCFNDMRSVLLVHDKRMLGIIRQEIPNMLSREVITQSQADALKWGIVETVLSKSLEAQSLLQNSQSHPNLKNDYILKPIRSGKGDGIIFGEDLTDYEWINKLEGLQSINTQSLGTSYVAQRRIVPLLYNLTLNLGDGETQYPLVGTYHVVNGKFVGTGIWRSSLDRVVAVTHGGAWLSSVTCE</sequence>
<evidence type="ECO:0000313" key="1">
    <source>
        <dbReference type="EMBL" id="CAI6339875.1"/>
    </source>
</evidence>
<evidence type="ECO:0000313" key="2">
    <source>
        <dbReference type="Proteomes" id="UP001152607"/>
    </source>
</evidence>
<comment type="caution">
    <text evidence="1">The sequence shown here is derived from an EMBL/GenBank/DDBJ whole genome shotgun (WGS) entry which is preliminary data.</text>
</comment>
<accession>A0A9W4XTB3</accession>
<dbReference type="OrthoDB" id="2117718at2759"/>
<name>A0A9W4XTB3_9PLEO</name>
<organism evidence="1 2">
    <name type="scientific">Periconia digitata</name>
    <dbReference type="NCBI Taxonomy" id="1303443"/>
    <lineage>
        <taxon>Eukaryota</taxon>
        <taxon>Fungi</taxon>
        <taxon>Dikarya</taxon>
        <taxon>Ascomycota</taxon>
        <taxon>Pezizomycotina</taxon>
        <taxon>Dothideomycetes</taxon>
        <taxon>Pleosporomycetidae</taxon>
        <taxon>Pleosporales</taxon>
        <taxon>Massarineae</taxon>
        <taxon>Periconiaceae</taxon>
        <taxon>Periconia</taxon>
    </lineage>
</organism>
<dbReference type="Proteomes" id="UP001152607">
    <property type="component" value="Unassembled WGS sequence"/>
</dbReference>
<protein>
    <recommendedName>
        <fullName evidence="3">Glutathione synthetase</fullName>
    </recommendedName>
</protein>
<dbReference type="AlphaFoldDB" id="A0A9W4XTB3"/>
<dbReference type="EMBL" id="CAOQHR010000009">
    <property type="protein sequence ID" value="CAI6339875.1"/>
    <property type="molecule type" value="Genomic_DNA"/>
</dbReference>
<gene>
    <name evidence="1" type="ORF">PDIGIT_LOCUS13039</name>
</gene>
<evidence type="ECO:0008006" key="3">
    <source>
        <dbReference type="Google" id="ProtNLM"/>
    </source>
</evidence>
<reference evidence="1" key="1">
    <citation type="submission" date="2023-01" db="EMBL/GenBank/DDBJ databases">
        <authorList>
            <person name="Van Ghelder C."/>
            <person name="Rancurel C."/>
        </authorList>
    </citation>
    <scope>NUCLEOTIDE SEQUENCE</scope>
    <source>
        <strain evidence="1">CNCM I-4278</strain>
    </source>
</reference>
<keyword evidence="2" id="KW-1185">Reference proteome</keyword>